<evidence type="ECO:0000256" key="2">
    <source>
        <dbReference type="ARBA" id="ARBA00022475"/>
    </source>
</evidence>
<evidence type="ECO:0000313" key="7">
    <source>
        <dbReference type="EMBL" id="MBZ6075708.1"/>
    </source>
</evidence>
<accession>A0ABS7VJK5</accession>
<evidence type="ECO:0000256" key="3">
    <source>
        <dbReference type="ARBA" id="ARBA00022692"/>
    </source>
</evidence>
<protein>
    <submittedName>
        <fullName evidence="7">Cytochrome C oxidase subunit IV family protein</fullName>
    </submittedName>
</protein>
<keyword evidence="3 6" id="KW-0812">Transmembrane</keyword>
<evidence type="ECO:0000256" key="4">
    <source>
        <dbReference type="ARBA" id="ARBA00022989"/>
    </source>
</evidence>
<dbReference type="InterPro" id="IPR011743">
    <property type="entry name" value="Caa3_sub_IV"/>
</dbReference>
<keyword evidence="5 6" id="KW-0472">Membrane</keyword>
<comment type="caution">
    <text evidence="7">The sequence shown here is derived from an EMBL/GenBank/DDBJ whole genome shotgun (WGS) entry which is preliminary data.</text>
</comment>
<dbReference type="RefSeq" id="WP_224311851.1">
    <property type="nucleotide sequence ID" value="NZ_JAIRBM010000003.1"/>
</dbReference>
<reference evidence="7 8" key="1">
    <citation type="submission" date="2021-09" db="EMBL/GenBank/DDBJ databases">
        <title>The complete genome sequence of a new microorganism.</title>
        <authorList>
            <person name="Zi Z."/>
        </authorList>
    </citation>
    <scope>NUCLEOTIDE SEQUENCE [LARGE SCALE GENOMIC DNA]</scope>
    <source>
        <strain evidence="7 8">WGZ8</strain>
    </source>
</reference>
<dbReference type="EMBL" id="JAIRBM010000003">
    <property type="protein sequence ID" value="MBZ6075708.1"/>
    <property type="molecule type" value="Genomic_DNA"/>
</dbReference>
<comment type="subcellular location">
    <subcellularLocation>
        <location evidence="1">Cell membrane</location>
        <topology evidence="1">Multi-pass membrane protein</topology>
    </subcellularLocation>
</comment>
<keyword evidence="2" id="KW-1003">Cell membrane</keyword>
<organism evidence="7 8">
    <name type="scientific">Microvirga puerhi</name>
    <dbReference type="NCBI Taxonomy" id="2876078"/>
    <lineage>
        <taxon>Bacteria</taxon>
        <taxon>Pseudomonadati</taxon>
        <taxon>Pseudomonadota</taxon>
        <taxon>Alphaproteobacteria</taxon>
        <taxon>Hyphomicrobiales</taxon>
        <taxon>Methylobacteriaceae</taxon>
        <taxon>Microvirga</taxon>
    </lineage>
</organism>
<evidence type="ECO:0000256" key="1">
    <source>
        <dbReference type="ARBA" id="ARBA00004651"/>
    </source>
</evidence>
<sequence length="92" mass="10099">MARAQILQAILIWVLLLILLSLTVGASFLPLGRMNPVVSMGIALIKASLIFWFYMQLKKERGLVRLAALGAGAWLLILFLLVSSDVVTRGSF</sequence>
<name>A0ABS7VJK5_9HYPH</name>
<feature type="transmembrane region" description="Helical" evidence="6">
    <location>
        <begin position="35"/>
        <end position="55"/>
    </location>
</feature>
<keyword evidence="8" id="KW-1185">Reference proteome</keyword>
<evidence type="ECO:0000256" key="6">
    <source>
        <dbReference type="SAM" id="Phobius"/>
    </source>
</evidence>
<dbReference type="Pfam" id="PF03626">
    <property type="entry name" value="COX4_pro"/>
    <property type="match status" value="1"/>
</dbReference>
<gene>
    <name evidence="7" type="ORF">K9B37_05325</name>
</gene>
<evidence type="ECO:0000313" key="8">
    <source>
        <dbReference type="Proteomes" id="UP000704176"/>
    </source>
</evidence>
<proteinExistence type="predicted"/>
<dbReference type="Proteomes" id="UP000704176">
    <property type="component" value="Unassembled WGS sequence"/>
</dbReference>
<feature type="transmembrane region" description="Helical" evidence="6">
    <location>
        <begin position="62"/>
        <end position="82"/>
    </location>
</feature>
<keyword evidence="4 6" id="KW-1133">Transmembrane helix</keyword>
<evidence type="ECO:0000256" key="5">
    <source>
        <dbReference type="ARBA" id="ARBA00023136"/>
    </source>
</evidence>
<dbReference type="NCBIfam" id="TIGR02229">
    <property type="entry name" value="caa3_sub_IV"/>
    <property type="match status" value="1"/>
</dbReference>
<dbReference type="InterPro" id="IPR005171">
    <property type="entry name" value="Cyt_c_oxidase_su4_prok"/>
</dbReference>